<comment type="caution">
    <text evidence="3">The sequence shown here is derived from an EMBL/GenBank/DDBJ whole genome shotgun (WGS) entry which is preliminary data.</text>
</comment>
<keyword evidence="2" id="KW-0472">Membrane</keyword>
<name>A0A7C3QTY2_9BACT</name>
<proteinExistence type="predicted"/>
<dbReference type="EMBL" id="DTMM01000126">
    <property type="protein sequence ID" value="HFT93551.1"/>
    <property type="molecule type" value="Genomic_DNA"/>
</dbReference>
<gene>
    <name evidence="3" type="ORF">ENX03_06385</name>
</gene>
<sequence>MPISDTVGFSSPVQPLWPLGLLLCGTPDRPDDAFRKSPMKKGFLAGFLLCLAVVLLPVFYYMDARSSSGRSSLAESTFAPLPPPASGLSGATSPSLPVKTMDPPPTDTAPVPLNPPESPDEVKAKEIVMLKNPLPVSPQKRMVPSAPDGGIQTRTYDPDRIYTLKTAVSHVTLIDLPEEAKEVYMGDSKLYLAEVFGKRVKVKPITYNPDARTNMIIYTLHKRITFRIVMTTPGDEDDLITFRSPHAETVVNLNPLKTAIRESVEAHESQKIRQDRLKALAGAGPTDPLLIKGEGSETSFRFLGFIRSDHSHRSFGLLEAVNRGQTPYRVRRIRIRRYHTSVLWEGEKQWDPMADWDQTFDREIPPGKNARFLVPVSHVPQTDSRNGVEIELDGQRGSGTPEDIMGDSGEGAH</sequence>
<keyword evidence="2" id="KW-1133">Transmembrane helix</keyword>
<feature type="region of interest" description="Disordered" evidence="1">
    <location>
        <begin position="83"/>
        <end position="119"/>
    </location>
</feature>
<feature type="region of interest" description="Disordered" evidence="1">
    <location>
        <begin position="383"/>
        <end position="413"/>
    </location>
</feature>
<reference evidence="3" key="1">
    <citation type="journal article" date="2020" name="mSystems">
        <title>Genome- and Community-Level Interaction Insights into Carbon Utilization and Element Cycling Functions of Hydrothermarchaeota in Hydrothermal Sediment.</title>
        <authorList>
            <person name="Zhou Z."/>
            <person name="Liu Y."/>
            <person name="Xu W."/>
            <person name="Pan J."/>
            <person name="Luo Z.H."/>
            <person name="Li M."/>
        </authorList>
    </citation>
    <scope>NUCLEOTIDE SEQUENCE [LARGE SCALE GENOMIC DNA]</scope>
    <source>
        <strain evidence="3">SpSt-902</strain>
    </source>
</reference>
<dbReference type="AlphaFoldDB" id="A0A7C3QTY2"/>
<evidence type="ECO:0000313" key="3">
    <source>
        <dbReference type="EMBL" id="HFT93551.1"/>
    </source>
</evidence>
<protein>
    <submittedName>
        <fullName evidence="3">Uncharacterized protein</fullName>
    </submittedName>
</protein>
<evidence type="ECO:0000256" key="2">
    <source>
        <dbReference type="SAM" id="Phobius"/>
    </source>
</evidence>
<dbReference type="InterPro" id="IPR010258">
    <property type="entry name" value="Conjugal_tfr_TrbG/VirB9/CagX"/>
</dbReference>
<organism evidence="3">
    <name type="scientific">Leptospirillum ferriphilum</name>
    <dbReference type="NCBI Taxonomy" id="178606"/>
    <lineage>
        <taxon>Bacteria</taxon>
        <taxon>Pseudomonadati</taxon>
        <taxon>Nitrospirota</taxon>
        <taxon>Nitrospiria</taxon>
        <taxon>Nitrospirales</taxon>
        <taxon>Nitrospiraceae</taxon>
        <taxon>Leptospirillum</taxon>
    </lineage>
</organism>
<accession>A0A7C3QTY2</accession>
<keyword evidence="2" id="KW-0812">Transmembrane</keyword>
<feature type="transmembrane region" description="Helical" evidence="2">
    <location>
        <begin position="43"/>
        <end position="62"/>
    </location>
</feature>
<feature type="compositionally biased region" description="Pro residues" evidence="1">
    <location>
        <begin position="102"/>
        <end position="117"/>
    </location>
</feature>
<dbReference type="Pfam" id="PF03524">
    <property type="entry name" value="CagX"/>
    <property type="match status" value="1"/>
</dbReference>
<evidence type="ECO:0000256" key="1">
    <source>
        <dbReference type="SAM" id="MobiDB-lite"/>
    </source>
</evidence>